<keyword evidence="8" id="KW-0143">Chaperone</keyword>
<evidence type="ECO:0000256" key="8">
    <source>
        <dbReference type="ARBA" id="ARBA00023186"/>
    </source>
</evidence>
<dbReference type="CDD" id="cd20070">
    <property type="entry name" value="5TM_YidC_Alb3"/>
    <property type="match status" value="1"/>
</dbReference>
<comment type="similarity">
    <text evidence="9">Belongs to the OXA1/ALB3/YidC family.</text>
</comment>
<keyword evidence="5" id="KW-0653">Protein transport</keyword>
<gene>
    <name evidence="12" type="primary">yidC</name>
    <name evidence="12" type="ORF">I8J29_21885</name>
</gene>
<dbReference type="RefSeq" id="WP_208849612.1">
    <property type="nucleotide sequence ID" value="NZ_JAGGDJ010000024.1"/>
</dbReference>
<keyword evidence="13" id="KW-1185">Reference proteome</keyword>
<evidence type="ECO:0000256" key="10">
    <source>
        <dbReference type="SAM" id="Phobius"/>
    </source>
</evidence>
<keyword evidence="3" id="KW-1003">Cell membrane</keyword>
<accession>A0ABS3WEX5</accession>
<comment type="subcellular location">
    <subcellularLocation>
        <location evidence="1">Cell membrane</location>
        <topology evidence="1">Multi-pass membrane protein</topology>
    </subcellularLocation>
    <subcellularLocation>
        <location evidence="9">Membrane</location>
        <topology evidence="9">Multi-pass membrane protein</topology>
    </subcellularLocation>
</comment>
<dbReference type="InterPro" id="IPR028055">
    <property type="entry name" value="YidC/Oxa/ALB_C"/>
</dbReference>
<evidence type="ECO:0000256" key="9">
    <source>
        <dbReference type="RuleBase" id="RU003945"/>
    </source>
</evidence>
<evidence type="ECO:0000313" key="13">
    <source>
        <dbReference type="Proteomes" id="UP000670947"/>
    </source>
</evidence>
<proteinExistence type="inferred from homology"/>
<feature type="domain" description="Membrane insertase YidC/Oxa/ALB C-terminal" evidence="11">
    <location>
        <begin position="34"/>
        <end position="222"/>
    </location>
</feature>
<keyword evidence="4 9" id="KW-0812">Transmembrane</keyword>
<evidence type="ECO:0000259" key="11">
    <source>
        <dbReference type="Pfam" id="PF02096"/>
    </source>
</evidence>
<feature type="transmembrane region" description="Helical" evidence="10">
    <location>
        <begin position="109"/>
        <end position="130"/>
    </location>
</feature>
<evidence type="ECO:0000256" key="3">
    <source>
        <dbReference type="ARBA" id="ARBA00022475"/>
    </source>
</evidence>
<comment type="caution">
    <text evidence="12">The sequence shown here is derived from an EMBL/GenBank/DDBJ whole genome shotgun (WGS) entry which is preliminary data.</text>
</comment>
<sequence length="237" mass="26171">MSDTYAQIAVFHDYFVSPFTWLIDHFAGWFDGSFGLALVAITILVRLALMPFMINQYKRQQGMRRKLAAMQPELEAVKRKYAKSAAPDKQRKQTEETMAVYAKHGYNPLNAGCLPMLLQIPILSGLYFAIRSNPELAHHTFLWFQLGSPDPILPFVAAGVYLLQARLQQAAQPPMNGAKGMGLLLYLSPVMMGVFSFTAPAALPLYWSVGGLVMIAQTLISKRLYPQEAAGAAVGTA</sequence>
<dbReference type="EMBL" id="JAGGDJ010000024">
    <property type="protein sequence ID" value="MBO7746872.1"/>
    <property type="molecule type" value="Genomic_DNA"/>
</dbReference>
<keyword evidence="2" id="KW-0813">Transport</keyword>
<evidence type="ECO:0000256" key="7">
    <source>
        <dbReference type="ARBA" id="ARBA00023136"/>
    </source>
</evidence>
<evidence type="ECO:0000313" key="12">
    <source>
        <dbReference type="EMBL" id="MBO7746872.1"/>
    </source>
</evidence>
<reference evidence="12 13" key="1">
    <citation type="submission" date="2021-03" db="EMBL/GenBank/DDBJ databases">
        <title>Paenibacillus artemisicola MWE-103 whole genome sequence.</title>
        <authorList>
            <person name="Ham Y.J."/>
        </authorList>
    </citation>
    <scope>NUCLEOTIDE SEQUENCE [LARGE SCALE GENOMIC DNA]</scope>
    <source>
        <strain evidence="12 13">MWE-103</strain>
    </source>
</reference>
<dbReference type="PANTHER" id="PTHR12428">
    <property type="entry name" value="OXA1"/>
    <property type="match status" value="1"/>
</dbReference>
<feature type="transmembrane region" description="Helical" evidence="10">
    <location>
        <begin position="183"/>
        <end position="207"/>
    </location>
</feature>
<dbReference type="PRINTS" id="PR00701">
    <property type="entry name" value="60KDINNERMP"/>
</dbReference>
<evidence type="ECO:0000256" key="4">
    <source>
        <dbReference type="ARBA" id="ARBA00022692"/>
    </source>
</evidence>
<protein>
    <submittedName>
        <fullName evidence="12">Membrane protein insertase YidC</fullName>
    </submittedName>
</protein>
<dbReference type="InterPro" id="IPR047196">
    <property type="entry name" value="YidC_ALB_C"/>
</dbReference>
<dbReference type="NCBIfam" id="TIGR03592">
    <property type="entry name" value="yidC_oxa1_cterm"/>
    <property type="match status" value="1"/>
</dbReference>
<name>A0ABS3WEX5_9BACL</name>
<dbReference type="InterPro" id="IPR001708">
    <property type="entry name" value="YidC/ALB3/OXA1/COX18"/>
</dbReference>
<feature type="transmembrane region" description="Helical" evidence="10">
    <location>
        <begin position="142"/>
        <end position="163"/>
    </location>
</feature>
<keyword evidence="7 10" id="KW-0472">Membrane</keyword>
<dbReference type="Pfam" id="PF02096">
    <property type="entry name" value="60KD_IMP"/>
    <property type="match status" value="1"/>
</dbReference>
<evidence type="ECO:0000256" key="2">
    <source>
        <dbReference type="ARBA" id="ARBA00022448"/>
    </source>
</evidence>
<organism evidence="12 13">
    <name type="scientific">Paenibacillus artemisiicola</name>
    <dbReference type="NCBI Taxonomy" id="1172618"/>
    <lineage>
        <taxon>Bacteria</taxon>
        <taxon>Bacillati</taxon>
        <taxon>Bacillota</taxon>
        <taxon>Bacilli</taxon>
        <taxon>Bacillales</taxon>
        <taxon>Paenibacillaceae</taxon>
        <taxon>Paenibacillus</taxon>
    </lineage>
</organism>
<dbReference type="Proteomes" id="UP000670947">
    <property type="component" value="Unassembled WGS sequence"/>
</dbReference>
<feature type="transmembrane region" description="Helical" evidence="10">
    <location>
        <begin position="34"/>
        <end position="54"/>
    </location>
</feature>
<evidence type="ECO:0000256" key="5">
    <source>
        <dbReference type="ARBA" id="ARBA00022927"/>
    </source>
</evidence>
<evidence type="ECO:0000256" key="6">
    <source>
        <dbReference type="ARBA" id="ARBA00022989"/>
    </source>
</evidence>
<evidence type="ECO:0000256" key="1">
    <source>
        <dbReference type="ARBA" id="ARBA00004651"/>
    </source>
</evidence>
<keyword evidence="6 10" id="KW-1133">Transmembrane helix</keyword>
<dbReference type="PANTHER" id="PTHR12428:SF65">
    <property type="entry name" value="CYTOCHROME C OXIDASE ASSEMBLY PROTEIN COX18, MITOCHONDRIAL"/>
    <property type="match status" value="1"/>
</dbReference>